<dbReference type="Gene3D" id="2.60.120.10">
    <property type="entry name" value="Jelly Rolls"/>
    <property type="match status" value="1"/>
</dbReference>
<evidence type="ECO:0008006" key="2">
    <source>
        <dbReference type="Google" id="ProtNLM"/>
    </source>
</evidence>
<evidence type="ECO:0000313" key="1">
    <source>
        <dbReference type="EMBL" id="EXA32702.1"/>
    </source>
</evidence>
<protein>
    <recommendedName>
        <fullName evidence="2">Cupin 2 conserved barrel domain-containing protein</fullName>
    </recommendedName>
</protein>
<dbReference type="PANTHER" id="PTHR36156">
    <property type="entry name" value="SLR2101 PROTEIN"/>
    <property type="match status" value="1"/>
</dbReference>
<accession>W9NRU1</accession>
<dbReference type="CDD" id="cd02231">
    <property type="entry name" value="cupin_BLL6423-like"/>
    <property type="match status" value="1"/>
</dbReference>
<dbReference type="Proteomes" id="UP000030751">
    <property type="component" value="Unassembled WGS sequence"/>
</dbReference>
<dbReference type="SUPFAM" id="SSF51182">
    <property type="entry name" value="RmlC-like cupins"/>
    <property type="match status" value="1"/>
</dbReference>
<dbReference type="HOGENOM" id="CLU_096188_2_2_1"/>
<reference evidence="1" key="2">
    <citation type="submission" date="2012-05" db="EMBL/GenBank/DDBJ databases">
        <title>Annotation of the Genome Sequence of Fusarium oxysporum HDV247.</title>
        <authorList>
            <consortium name="The Broad Institute Genomics Platform"/>
            <person name="Ma L.-J."/>
            <person name="Corby-Kistler H."/>
            <person name="Broz K."/>
            <person name="Gale L.R."/>
            <person name="Jonkers W."/>
            <person name="O'Donnell K."/>
            <person name="Ploetz R."/>
            <person name="Steinberg C."/>
            <person name="Schwartz D.C."/>
            <person name="VanEtten H."/>
            <person name="Zhou S."/>
            <person name="Young S.K."/>
            <person name="Zeng Q."/>
            <person name="Gargeya S."/>
            <person name="Fitzgerald M."/>
            <person name="Abouelleil A."/>
            <person name="Alvarado L."/>
            <person name="Chapman S.B."/>
            <person name="Gainer-Dewar J."/>
            <person name="Goldberg J."/>
            <person name="Griggs A."/>
            <person name="Gujja S."/>
            <person name="Hansen M."/>
            <person name="Howarth C."/>
            <person name="Imamovic A."/>
            <person name="Ireland A."/>
            <person name="Larimer J."/>
            <person name="McCowan C."/>
            <person name="Murphy C."/>
            <person name="Pearson M."/>
            <person name="Poon T.W."/>
            <person name="Priest M."/>
            <person name="Roberts A."/>
            <person name="Saif S."/>
            <person name="Shea T."/>
            <person name="Sykes S."/>
            <person name="Wortman J."/>
            <person name="Nusbaum C."/>
            <person name="Birren B."/>
        </authorList>
    </citation>
    <scope>NUCLEOTIDE SEQUENCE</scope>
    <source>
        <strain evidence="1">HDV247</strain>
    </source>
</reference>
<dbReference type="InterPro" id="IPR047142">
    <property type="entry name" value="OryJ/VirC-like"/>
</dbReference>
<dbReference type="InterPro" id="IPR011051">
    <property type="entry name" value="RmlC_Cupin_sf"/>
</dbReference>
<dbReference type="AlphaFoldDB" id="W9NRU1"/>
<reference evidence="1" key="1">
    <citation type="submission" date="2011-10" db="EMBL/GenBank/DDBJ databases">
        <title>The Genome Sequence of Fusarium oxysporum HDV247.</title>
        <authorList>
            <consortium name="The Broad Institute Genome Sequencing Platform"/>
            <person name="Ma L.-J."/>
            <person name="Gale L.R."/>
            <person name="Schwartz D.C."/>
            <person name="Zhou S."/>
            <person name="Corby-Kistler H."/>
            <person name="Young S.K."/>
            <person name="Zeng Q."/>
            <person name="Gargeya S."/>
            <person name="Fitzgerald M."/>
            <person name="Haas B."/>
            <person name="Abouelleil A."/>
            <person name="Alvarado L."/>
            <person name="Arachchi H.M."/>
            <person name="Berlin A."/>
            <person name="Brown A."/>
            <person name="Chapman S.B."/>
            <person name="Chen Z."/>
            <person name="Dunbar C."/>
            <person name="Freedman E."/>
            <person name="Gearin G."/>
            <person name="Goldberg J."/>
            <person name="Griggs A."/>
            <person name="Gujja S."/>
            <person name="Heiman D."/>
            <person name="Howarth C."/>
            <person name="Larson L."/>
            <person name="Lui A."/>
            <person name="MacDonald P.J.P."/>
            <person name="Montmayeur A."/>
            <person name="Murphy C."/>
            <person name="Neiman D."/>
            <person name="Pearson M."/>
            <person name="Priest M."/>
            <person name="Roberts A."/>
            <person name="Saif S."/>
            <person name="Shea T."/>
            <person name="Shenoy N."/>
            <person name="Sisk P."/>
            <person name="Stolte C."/>
            <person name="Sykes S."/>
            <person name="Wortman J."/>
            <person name="Nusbaum C."/>
            <person name="Birren B."/>
        </authorList>
    </citation>
    <scope>NUCLEOTIDE SEQUENCE [LARGE SCALE GENOMIC DNA]</scope>
    <source>
        <strain evidence="1">HDV247</strain>
    </source>
</reference>
<dbReference type="EMBL" id="JH650992">
    <property type="protein sequence ID" value="EXA32702.1"/>
    <property type="molecule type" value="Genomic_DNA"/>
</dbReference>
<proteinExistence type="predicted"/>
<dbReference type="PANTHER" id="PTHR36156:SF2">
    <property type="entry name" value="CUPIN TYPE-2 DOMAIN-CONTAINING PROTEIN"/>
    <property type="match status" value="1"/>
</dbReference>
<name>W9NRU1_FUSOX</name>
<gene>
    <name evidence="1" type="ORF">FOVG_16035</name>
</gene>
<dbReference type="InterPro" id="IPR014710">
    <property type="entry name" value="RmlC-like_jellyroll"/>
</dbReference>
<sequence>MPSLCSDRFGPEQMGFATFDRRDAVPVNNSHASPSISDDLPRCPPGGVIFCATDFVPGTQTPMHRTLIMNYCVAMSGDIVLALDSGEEKAIREGDITVQQGVNHMWIDRSQSTCRVAFIMVNSEKPTTKNGEAIEETVLKA</sequence>
<dbReference type="OrthoDB" id="5840532at2759"/>
<organism evidence="1">
    <name type="scientific">Fusarium oxysporum f. sp. pisi HDV247</name>
    <dbReference type="NCBI Taxonomy" id="1080344"/>
    <lineage>
        <taxon>Eukaryota</taxon>
        <taxon>Fungi</taxon>
        <taxon>Dikarya</taxon>
        <taxon>Ascomycota</taxon>
        <taxon>Pezizomycotina</taxon>
        <taxon>Sordariomycetes</taxon>
        <taxon>Hypocreomycetidae</taxon>
        <taxon>Hypocreales</taxon>
        <taxon>Nectriaceae</taxon>
        <taxon>Fusarium</taxon>
        <taxon>Fusarium oxysporum species complex</taxon>
    </lineage>
</organism>